<dbReference type="EMBL" id="CAEZUO010000057">
    <property type="protein sequence ID" value="CAB4610021.1"/>
    <property type="molecule type" value="Genomic_DNA"/>
</dbReference>
<feature type="compositionally biased region" description="Basic and acidic residues" evidence="1">
    <location>
        <begin position="586"/>
        <end position="598"/>
    </location>
</feature>
<feature type="region of interest" description="Disordered" evidence="1">
    <location>
        <begin position="586"/>
        <end position="611"/>
    </location>
</feature>
<dbReference type="EMBL" id="CAEZVK010000015">
    <property type="protein sequence ID" value="CAB4624071.1"/>
    <property type="molecule type" value="Genomic_DNA"/>
</dbReference>
<evidence type="ECO:0000256" key="1">
    <source>
        <dbReference type="SAM" id="MobiDB-lite"/>
    </source>
</evidence>
<proteinExistence type="predicted"/>
<evidence type="ECO:0000313" key="3">
    <source>
        <dbReference type="EMBL" id="CAB4624071.1"/>
    </source>
</evidence>
<dbReference type="Gene3D" id="1.50.10.10">
    <property type="match status" value="1"/>
</dbReference>
<evidence type="ECO:0000313" key="2">
    <source>
        <dbReference type="EMBL" id="CAB4610021.1"/>
    </source>
</evidence>
<dbReference type="GO" id="GO:0005975">
    <property type="term" value="P:carbohydrate metabolic process"/>
    <property type="evidence" value="ECO:0007669"/>
    <property type="project" value="InterPro"/>
</dbReference>
<sequence>MNQTPDGQPIQEPWALLGTIGAGGRASISRRGVISPEGGAWSLDWWVGAEDRWHIASSGAHVRQSLVDATPVVLSGLRLPGGEIEQRAWSAVDGATGLPVLVVDFHNATKIPVAVAIAISGSSSDSGVIDVVDGIVTVNGDGVALFSRQPSRFGIATDAHSAQEVTVAGDAVPEFPQGGVSSTSGSVTVGFVFPLPHTATLRVVLPLRAAVSPMELSRIDVGALPPHDRVIAGWKAQLARAPRFDFPERQIETEEAIDAARGHLLVHVAGDDPLRWPGTPVDGLERSELTMALDEQGLAAEAERLLLAAIDLQNSDGSFDSSRLDATASWVVAIERHVAFTANNAFAEALVERVASAVHWLSKRQRGSRLRPSRSFFGVGGGPDWLASDDRPAYDARWTARAYRSAISLLEGGGQTDAALAVRRHLDALTEEMHRRSIVAEGQGDGARLVDAAGQLRNDLLEGEPLWTWSSATDAHDPARTAAFLRNVRSIVVNDSGSTIDLLPSFGEEWLGQPVAVHRLPTIGGSLSFALRWHGARPAVLWDVEGDHPFTLTCTAIDPSWSTSEQRGDVLLEAPIMDHVHTHLAHDHDHNHGHDHSGSAELPIDGGGSFS</sequence>
<accession>A0A6J6IHV3</accession>
<name>A0A6J6IHV3_9ZZZZ</name>
<protein>
    <submittedName>
        <fullName evidence="3">Unannotated protein</fullName>
    </submittedName>
</protein>
<dbReference type="InterPro" id="IPR012341">
    <property type="entry name" value="6hp_glycosidase-like_sf"/>
</dbReference>
<organism evidence="3">
    <name type="scientific">freshwater metagenome</name>
    <dbReference type="NCBI Taxonomy" id="449393"/>
    <lineage>
        <taxon>unclassified sequences</taxon>
        <taxon>metagenomes</taxon>
        <taxon>ecological metagenomes</taxon>
    </lineage>
</organism>
<dbReference type="AlphaFoldDB" id="A0A6J6IHV3"/>
<reference evidence="3" key="1">
    <citation type="submission" date="2020-05" db="EMBL/GenBank/DDBJ databases">
        <authorList>
            <person name="Chiriac C."/>
            <person name="Salcher M."/>
            <person name="Ghai R."/>
            <person name="Kavagutti S V."/>
        </authorList>
    </citation>
    <scope>NUCLEOTIDE SEQUENCE</scope>
</reference>
<dbReference type="SUPFAM" id="SSF48208">
    <property type="entry name" value="Six-hairpin glycosidases"/>
    <property type="match status" value="1"/>
</dbReference>
<gene>
    <name evidence="2" type="ORF">UFOPK1827_01209</name>
    <name evidence="3" type="ORF">UFOPK2000_00277</name>
</gene>
<dbReference type="InterPro" id="IPR008928">
    <property type="entry name" value="6-hairpin_glycosidase_sf"/>
</dbReference>